<protein>
    <submittedName>
        <fullName evidence="2">Uncharacterized protein</fullName>
    </submittedName>
</protein>
<feature type="region of interest" description="Disordered" evidence="1">
    <location>
        <begin position="158"/>
        <end position="183"/>
    </location>
</feature>
<name>A0ABY5PEG1_9ACTN</name>
<gene>
    <name evidence="2" type="ORF">LRS13_19300</name>
</gene>
<accession>A0ABY5PEG1</accession>
<feature type="compositionally biased region" description="Basic residues" evidence="1">
    <location>
        <begin position="245"/>
        <end position="256"/>
    </location>
</feature>
<evidence type="ECO:0000313" key="2">
    <source>
        <dbReference type="EMBL" id="UUY02812.1"/>
    </source>
</evidence>
<evidence type="ECO:0000256" key="1">
    <source>
        <dbReference type="SAM" id="MobiDB-lite"/>
    </source>
</evidence>
<organism evidence="2 3">
    <name type="scientific">Svornostia abyssi</name>
    <dbReference type="NCBI Taxonomy" id="2898438"/>
    <lineage>
        <taxon>Bacteria</taxon>
        <taxon>Bacillati</taxon>
        <taxon>Actinomycetota</taxon>
        <taxon>Thermoleophilia</taxon>
        <taxon>Solirubrobacterales</taxon>
        <taxon>Baekduiaceae</taxon>
        <taxon>Svornostia</taxon>
    </lineage>
</organism>
<reference evidence="3" key="1">
    <citation type="submission" date="2021-11" db="EMBL/GenBank/DDBJ databases">
        <title>Cultivation dependent microbiological survey of springs from the worlds oldest radium mine currently devoted to the extraction of radon-saturated water.</title>
        <authorList>
            <person name="Kapinusova G."/>
            <person name="Smrhova T."/>
            <person name="Strejcek M."/>
            <person name="Suman J."/>
            <person name="Jani K."/>
            <person name="Pajer P."/>
            <person name="Uhlik O."/>
        </authorList>
    </citation>
    <scope>NUCLEOTIDE SEQUENCE [LARGE SCALE GENOMIC DNA]</scope>
    <source>
        <strain evidence="3">J379</strain>
    </source>
</reference>
<feature type="compositionally biased region" description="Basic and acidic residues" evidence="1">
    <location>
        <begin position="170"/>
        <end position="183"/>
    </location>
</feature>
<dbReference type="EMBL" id="CP088295">
    <property type="protein sequence ID" value="UUY02812.1"/>
    <property type="molecule type" value="Genomic_DNA"/>
</dbReference>
<sequence length="256" mass="27257">MSPLASGVSAGLQRVVRGVLVRGAETAQDGGHRRLEHAAGGREVDPLAHGGRGAARGHDNLLVGGLSGRLDDRRQLHDDGVHEVVGVEVGVEDEVRRVTGEGDEPECRGVDLRVRVVHGLRRAAAGVGESRDRALQLRPGLGGLQFASEALVDVVHRPDGLQDPGARGVEVGREPGGRLHRSRTQEYEVPQERVSGRDVLGADLLLGAERDLILLLSAVLHCDVDGGCDQHHADEAEFPRDGHAVQHRSGRGQHDA</sequence>
<keyword evidence="3" id="KW-1185">Reference proteome</keyword>
<dbReference type="RefSeq" id="WP_353863334.1">
    <property type="nucleotide sequence ID" value="NZ_CP088295.1"/>
</dbReference>
<evidence type="ECO:0000313" key="3">
    <source>
        <dbReference type="Proteomes" id="UP001058860"/>
    </source>
</evidence>
<dbReference type="Proteomes" id="UP001058860">
    <property type="component" value="Chromosome"/>
</dbReference>
<proteinExistence type="predicted"/>
<feature type="region of interest" description="Disordered" evidence="1">
    <location>
        <begin position="236"/>
        <end position="256"/>
    </location>
</feature>